<organism evidence="1 2">
    <name type="scientific">Roseateles saccharophilus</name>
    <name type="common">Pseudomonas saccharophila</name>
    <dbReference type="NCBI Taxonomy" id="304"/>
    <lineage>
        <taxon>Bacteria</taxon>
        <taxon>Pseudomonadati</taxon>
        <taxon>Pseudomonadota</taxon>
        <taxon>Betaproteobacteria</taxon>
        <taxon>Burkholderiales</taxon>
        <taxon>Sphaerotilaceae</taxon>
        <taxon>Roseateles</taxon>
    </lineage>
</organism>
<evidence type="ECO:0000313" key="2">
    <source>
        <dbReference type="Proteomes" id="UP001180453"/>
    </source>
</evidence>
<evidence type="ECO:0000313" key="1">
    <source>
        <dbReference type="EMBL" id="MDR7268697.1"/>
    </source>
</evidence>
<dbReference type="InterPro" id="IPR021946">
    <property type="entry name" value="DUF3563"/>
</dbReference>
<comment type="caution">
    <text evidence="1">The sequence shown here is derived from an EMBL/GenBank/DDBJ whole genome shotgun (WGS) entry which is preliminary data.</text>
</comment>
<name>A0ABU1YIL6_ROSSA</name>
<sequence length="71" mass="8196">MHATATWTSRSAVTGLALRLRTWLPGLLGRFMRDDDEAFLCEARDLADLERRLRRLEQGRSERFRALPGLP</sequence>
<dbReference type="Pfam" id="PF12086">
    <property type="entry name" value="DUF3563"/>
    <property type="match status" value="1"/>
</dbReference>
<proteinExistence type="predicted"/>
<reference evidence="1 2" key="1">
    <citation type="submission" date="2023-07" db="EMBL/GenBank/DDBJ databases">
        <title>Sorghum-associated microbial communities from plants grown in Nebraska, USA.</title>
        <authorList>
            <person name="Schachtman D."/>
        </authorList>
    </citation>
    <scope>NUCLEOTIDE SEQUENCE [LARGE SCALE GENOMIC DNA]</scope>
    <source>
        <strain evidence="1 2">BE314</strain>
    </source>
</reference>
<gene>
    <name evidence="1" type="ORF">J2X20_001326</name>
</gene>
<keyword evidence="2" id="KW-1185">Reference proteome</keyword>
<accession>A0ABU1YIL6</accession>
<dbReference type="RefSeq" id="WP_310262616.1">
    <property type="nucleotide sequence ID" value="NZ_JAVDXU010000001.1"/>
</dbReference>
<dbReference type="Proteomes" id="UP001180453">
    <property type="component" value="Unassembled WGS sequence"/>
</dbReference>
<protein>
    <recommendedName>
        <fullName evidence="3">DUF3563 domain-containing protein</fullName>
    </recommendedName>
</protein>
<evidence type="ECO:0008006" key="3">
    <source>
        <dbReference type="Google" id="ProtNLM"/>
    </source>
</evidence>
<dbReference type="EMBL" id="JAVDXU010000001">
    <property type="protein sequence ID" value="MDR7268697.1"/>
    <property type="molecule type" value="Genomic_DNA"/>
</dbReference>